<dbReference type="AlphaFoldDB" id="A0A6J4MXS1"/>
<protein>
    <submittedName>
        <fullName evidence="2">Glycosyltransferase</fullName>
    </submittedName>
</protein>
<dbReference type="GO" id="GO:0016757">
    <property type="term" value="F:glycosyltransferase activity"/>
    <property type="evidence" value="ECO:0007669"/>
    <property type="project" value="UniProtKB-ARBA"/>
</dbReference>
<dbReference type="Pfam" id="PF13692">
    <property type="entry name" value="Glyco_trans_1_4"/>
    <property type="match status" value="1"/>
</dbReference>
<name>A0A6J4MXS1_9BACT</name>
<accession>A0A6J4MXS1</accession>
<proteinExistence type="predicted"/>
<feature type="non-terminal residue" evidence="2">
    <location>
        <position position="332"/>
    </location>
</feature>
<gene>
    <name evidence="2" type="ORF">AVDCRST_MAG89-4430</name>
</gene>
<sequence length="332" mass="37144">MKLAYLSGSSIPSRYANSVHVMKMCQAFARAGAEVTLYARGPAGQEAEDFAWYGVEPVFGMVKWRKPFFTWNRHRAYTRFVARDVARRPLPDLFYSRRAESLAAVAHLGVPLVFEAHEPPRDAERTRVLQGIFDRPNFVRLVSISHALAREYLRRFPSLEPARIVVAPDGADLPAALPTFAHDRTPGEPLRAGYVGQLYPGKGMETIAALATRMPDVEFSVVGGKESQIARWKRECPSPNLRFHGFVPHGALDEIVERFDVLLAPYLERVTAQGKSDVGEWMSPLKLFEYMAAGRPIVCSDLPVLREVMEDRRNCLLAPPGDPEAWAAALEL</sequence>
<dbReference type="CDD" id="cd03801">
    <property type="entry name" value="GT4_PimA-like"/>
    <property type="match status" value="1"/>
</dbReference>
<dbReference type="SUPFAM" id="SSF53756">
    <property type="entry name" value="UDP-Glycosyltransferase/glycogen phosphorylase"/>
    <property type="match status" value="1"/>
</dbReference>
<dbReference type="Gene3D" id="3.40.50.2000">
    <property type="entry name" value="Glycogen Phosphorylase B"/>
    <property type="match status" value="2"/>
</dbReference>
<dbReference type="PANTHER" id="PTHR12526">
    <property type="entry name" value="GLYCOSYLTRANSFERASE"/>
    <property type="match status" value="1"/>
</dbReference>
<evidence type="ECO:0000259" key="1">
    <source>
        <dbReference type="Pfam" id="PF13439"/>
    </source>
</evidence>
<reference evidence="2" key="1">
    <citation type="submission" date="2020-02" db="EMBL/GenBank/DDBJ databases">
        <authorList>
            <person name="Meier V. D."/>
        </authorList>
    </citation>
    <scope>NUCLEOTIDE SEQUENCE</scope>
    <source>
        <strain evidence="2">AVDCRST_MAG89</strain>
    </source>
</reference>
<evidence type="ECO:0000313" key="2">
    <source>
        <dbReference type="EMBL" id="CAA9369305.1"/>
    </source>
</evidence>
<dbReference type="Pfam" id="PF13439">
    <property type="entry name" value="Glyco_transf_4"/>
    <property type="match status" value="1"/>
</dbReference>
<organism evidence="2">
    <name type="scientific">uncultured Gemmatimonadota bacterium</name>
    <dbReference type="NCBI Taxonomy" id="203437"/>
    <lineage>
        <taxon>Bacteria</taxon>
        <taxon>Pseudomonadati</taxon>
        <taxon>Gemmatimonadota</taxon>
        <taxon>environmental samples</taxon>
    </lineage>
</organism>
<keyword evidence="2" id="KW-0808">Transferase</keyword>
<dbReference type="InterPro" id="IPR028098">
    <property type="entry name" value="Glyco_trans_4-like_N"/>
</dbReference>
<dbReference type="EMBL" id="CADCTV010000928">
    <property type="protein sequence ID" value="CAA9369305.1"/>
    <property type="molecule type" value="Genomic_DNA"/>
</dbReference>
<feature type="domain" description="Glycosyltransferase subfamily 4-like N-terminal" evidence="1">
    <location>
        <begin position="19"/>
        <end position="173"/>
    </location>
</feature>